<dbReference type="PaxDb" id="55529-EKX50419"/>
<dbReference type="InterPro" id="IPR036812">
    <property type="entry name" value="NAD(P)_OxRdtase_dom_sf"/>
</dbReference>
<dbReference type="PANTHER" id="PTHR43625:SF5">
    <property type="entry name" value="PYRIDOXAL REDUCTASE, CHLOROPLASTIC"/>
    <property type="match status" value="1"/>
</dbReference>
<evidence type="ECO:0000313" key="3">
    <source>
        <dbReference type="EMBL" id="EKX50419.1"/>
    </source>
</evidence>
<dbReference type="GeneID" id="17307349"/>
<evidence type="ECO:0000313" key="4">
    <source>
        <dbReference type="EnsemblProtists" id="EKX50419"/>
    </source>
</evidence>
<reference evidence="4" key="3">
    <citation type="submission" date="2015-06" db="UniProtKB">
        <authorList>
            <consortium name="EnsemblProtists"/>
        </authorList>
    </citation>
    <scope>IDENTIFICATION</scope>
</reference>
<keyword evidence="5" id="KW-1185">Reference proteome</keyword>
<organism evidence="3">
    <name type="scientific">Guillardia theta (strain CCMP2712)</name>
    <name type="common">Cryptophyte</name>
    <dbReference type="NCBI Taxonomy" id="905079"/>
    <lineage>
        <taxon>Eukaryota</taxon>
        <taxon>Cryptophyceae</taxon>
        <taxon>Pyrenomonadales</taxon>
        <taxon>Geminigeraceae</taxon>
        <taxon>Guillardia</taxon>
    </lineage>
</organism>
<gene>
    <name evidence="3" type="ORF">GUITHDRAFT_55598</name>
</gene>
<sequence length="314" mass="34183">RGLKLPVMGTGVWAWGDEAIWNYGAQGGASVQSIEEALEVVVSSDLGFLDTAEVYGNGESERLVGSLLKKLPEEKRRKVRVATKFYPVVPSTNLPRGAQDLIPALDASLARLQLPNVDLYQIHGPGLQSSGEEIGEALAEAVISGRCKAVGVSNFAFEELLPVYRILEKRGIPLTSNQVEFSLLRRLPETGGLLEECRKLGISILAYSPLGMGRLTGKYGKDKKAPRSRFFGRVSDTKARWLLWIVQLEALLDRMREVGAAHGGKTPGQVALNWVMCKGAIPIPGCKNARQAQENAGALGWRLSDEEVHSLDLL</sequence>
<dbReference type="InterPro" id="IPR023210">
    <property type="entry name" value="NADP_OxRdtase_dom"/>
</dbReference>
<dbReference type="CDD" id="cd19093">
    <property type="entry name" value="AKR_AtPLR-like"/>
    <property type="match status" value="1"/>
</dbReference>
<dbReference type="PANTHER" id="PTHR43625">
    <property type="entry name" value="AFLATOXIN B1 ALDEHYDE REDUCTASE"/>
    <property type="match status" value="1"/>
</dbReference>
<evidence type="ECO:0000313" key="5">
    <source>
        <dbReference type="Proteomes" id="UP000011087"/>
    </source>
</evidence>
<evidence type="ECO:0000256" key="1">
    <source>
        <dbReference type="ARBA" id="ARBA00023002"/>
    </source>
</evidence>
<reference evidence="5" key="2">
    <citation type="submission" date="2012-11" db="EMBL/GenBank/DDBJ databases">
        <authorList>
            <person name="Kuo A."/>
            <person name="Curtis B.A."/>
            <person name="Tanifuji G."/>
            <person name="Burki F."/>
            <person name="Gruber A."/>
            <person name="Irimia M."/>
            <person name="Maruyama S."/>
            <person name="Arias M.C."/>
            <person name="Ball S.G."/>
            <person name="Gile G.H."/>
            <person name="Hirakawa Y."/>
            <person name="Hopkins J.F."/>
            <person name="Rensing S.A."/>
            <person name="Schmutz J."/>
            <person name="Symeonidi A."/>
            <person name="Elias M."/>
            <person name="Eveleigh R.J."/>
            <person name="Herman E.K."/>
            <person name="Klute M.J."/>
            <person name="Nakayama T."/>
            <person name="Obornik M."/>
            <person name="Reyes-Prieto A."/>
            <person name="Armbrust E.V."/>
            <person name="Aves S.J."/>
            <person name="Beiko R.G."/>
            <person name="Coutinho P."/>
            <person name="Dacks J.B."/>
            <person name="Durnford D.G."/>
            <person name="Fast N.M."/>
            <person name="Green B.R."/>
            <person name="Grisdale C."/>
            <person name="Hempe F."/>
            <person name="Henrissat B."/>
            <person name="Hoppner M.P."/>
            <person name="Ishida K.-I."/>
            <person name="Kim E."/>
            <person name="Koreny L."/>
            <person name="Kroth P.G."/>
            <person name="Liu Y."/>
            <person name="Malik S.-B."/>
            <person name="Maier U.G."/>
            <person name="McRose D."/>
            <person name="Mock T."/>
            <person name="Neilson J.A."/>
            <person name="Onodera N.T."/>
            <person name="Poole A.M."/>
            <person name="Pritham E.J."/>
            <person name="Richards T.A."/>
            <person name="Rocap G."/>
            <person name="Roy S.W."/>
            <person name="Sarai C."/>
            <person name="Schaack S."/>
            <person name="Shirato S."/>
            <person name="Slamovits C.H."/>
            <person name="Spencer D.F."/>
            <person name="Suzuki S."/>
            <person name="Worden A.Z."/>
            <person name="Zauner S."/>
            <person name="Barry K."/>
            <person name="Bell C."/>
            <person name="Bharti A.K."/>
            <person name="Crow J.A."/>
            <person name="Grimwood J."/>
            <person name="Kramer R."/>
            <person name="Lindquist E."/>
            <person name="Lucas S."/>
            <person name="Salamov A."/>
            <person name="McFadden G.I."/>
            <person name="Lane C.E."/>
            <person name="Keeling P.J."/>
            <person name="Gray M.W."/>
            <person name="Grigoriev I.V."/>
            <person name="Archibald J.M."/>
        </authorList>
    </citation>
    <scope>NUCLEOTIDE SEQUENCE</scope>
    <source>
        <strain evidence="5">CCMP2712</strain>
    </source>
</reference>
<dbReference type="InterPro" id="IPR020471">
    <property type="entry name" value="AKR"/>
</dbReference>
<dbReference type="eggNOG" id="KOG1575">
    <property type="taxonomic scope" value="Eukaryota"/>
</dbReference>
<dbReference type="HOGENOM" id="CLU_023205_2_3_1"/>
<protein>
    <recommendedName>
        <fullName evidence="2">NADP-dependent oxidoreductase domain-containing protein</fullName>
    </recommendedName>
</protein>
<dbReference type="OrthoDB" id="37537at2759"/>
<name>L1JQ67_GUITC</name>
<dbReference type="SUPFAM" id="SSF51430">
    <property type="entry name" value="NAD(P)-linked oxidoreductase"/>
    <property type="match status" value="1"/>
</dbReference>
<dbReference type="GO" id="GO:0016491">
    <property type="term" value="F:oxidoreductase activity"/>
    <property type="evidence" value="ECO:0007669"/>
    <property type="project" value="UniProtKB-KW"/>
</dbReference>
<dbReference type="Gene3D" id="3.20.20.100">
    <property type="entry name" value="NADP-dependent oxidoreductase domain"/>
    <property type="match status" value="1"/>
</dbReference>
<feature type="non-terminal residue" evidence="3">
    <location>
        <position position="1"/>
    </location>
</feature>
<dbReference type="GO" id="GO:0005737">
    <property type="term" value="C:cytoplasm"/>
    <property type="evidence" value="ECO:0007669"/>
    <property type="project" value="TreeGrafter"/>
</dbReference>
<accession>L1JQ67</accession>
<dbReference type="PRINTS" id="PR00069">
    <property type="entry name" value="ALDKETRDTASE"/>
</dbReference>
<proteinExistence type="predicted"/>
<dbReference type="KEGG" id="gtt:GUITHDRAFT_55598"/>
<dbReference type="EnsemblProtists" id="EKX50419">
    <property type="protein sequence ID" value="EKX50419"/>
    <property type="gene ID" value="GUITHDRAFT_55598"/>
</dbReference>
<dbReference type="Proteomes" id="UP000011087">
    <property type="component" value="Unassembled WGS sequence"/>
</dbReference>
<dbReference type="OMA" id="FAMEDIA"/>
<dbReference type="RefSeq" id="XP_005837399.1">
    <property type="nucleotide sequence ID" value="XM_005837342.1"/>
</dbReference>
<dbReference type="STRING" id="905079.L1JQ67"/>
<dbReference type="PROSITE" id="PS00062">
    <property type="entry name" value="ALDOKETO_REDUCTASE_2"/>
    <property type="match status" value="1"/>
</dbReference>
<keyword evidence="1" id="KW-0560">Oxidoreductase</keyword>
<dbReference type="AlphaFoldDB" id="L1JQ67"/>
<dbReference type="EMBL" id="JH992978">
    <property type="protein sequence ID" value="EKX50419.1"/>
    <property type="molecule type" value="Genomic_DNA"/>
</dbReference>
<feature type="domain" description="NADP-dependent oxidoreductase" evidence="2">
    <location>
        <begin position="8"/>
        <end position="312"/>
    </location>
</feature>
<reference evidence="3 5" key="1">
    <citation type="journal article" date="2012" name="Nature">
        <title>Algal genomes reveal evolutionary mosaicism and the fate of nucleomorphs.</title>
        <authorList>
            <consortium name="DOE Joint Genome Institute"/>
            <person name="Curtis B.A."/>
            <person name="Tanifuji G."/>
            <person name="Burki F."/>
            <person name="Gruber A."/>
            <person name="Irimia M."/>
            <person name="Maruyama S."/>
            <person name="Arias M.C."/>
            <person name="Ball S.G."/>
            <person name="Gile G.H."/>
            <person name="Hirakawa Y."/>
            <person name="Hopkins J.F."/>
            <person name="Kuo A."/>
            <person name="Rensing S.A."/>
            <person name="Schmutz J."/>
            <person name="Symeonidi A."/>
            <person name="Elias M."/>
            <person name="Eveleigh R.J."/>
            <person name="Herman E.K."/>
            <person name="Klute M.J."/>
            <person name="Nakayama T."/>
            <person name="Obornik M."/>
            <person name="Reyes-Prieto A."/>
            <person name="Armbrust E.V."/>
            <person name="Aves S.J."/>
            <person name="Beiko R.G."/>
            <person name="Coutinho P."/>
            <person name="Dacks J.B."/>
            <person name="Durnford D.G."/>
            <person name="Fast N.M."/>
            <person name="Green B.R."/>
            <person name="Grisdale C.J."/>
            <person name="Hempel F."/>
            <person name="Henrissat B."/>
            <person name="Hoppner M.P."/>
            <person name="Ishida K."/>
            <person name="Kim E."/>
            <person name="Koreny L."/>
            <person name="Kroth P.G."/>
            <person name="Liu Y."/>
            <person name="Malik S.B."/>
            <person name="Maier U.G."/>
            <person name="McRose D."/>
            <person name="Mock T."/>
            <person name="Neilson J.A."/>
            <person name="Onodera N.T."/>
            <person name="Poole A.M."/>
            <person name="Pritham E.J."/>
            <person name="Richards T.A."/>
            <person name="Rocap G."/>
            <person name="Roy S.W."/>
            <person name="Sarai C."/>
            <person name="Schaack S."/>
            <person name="Shirato S."/>
            <person name="Slamovits C.H."/>
            <person name="Spencer D.F."/>
            <person name="Suzuki S."/>
            <person name="Worden A.Z."/>
            <person name="Zauner S."/>
            <person name="Barry K."/>
            <person name="Bell C."/>
            <person name="Bharti A.K."/>
            <person name="Crow J.A."/>
            <person name="Grimwood J."/>
            <person name="Kramer R."/>
            <person name="Lindquist E."/>
            <person name="Lucas S."/>
            <person name="Salamov A."/>
            <person name="McFadden G.I."/>
            <person name="Lane C.E."/>
            <person name="Keeling P.J."/>
            <person name="Gray M.W."/>
            <person name="Grigoriev I.V."/>
            <person name="Archibald J.M."/>
        </authorList>
    </citation>
    <scope>NUCLEOTIDE SEQUENCE</scope>
    <source>
        <strain evidence="3 5">CCMP2712</strain>
    </source>
</reference>
<evidence type="ECO:0000259" key="2">
    <source>
        <dbReference type="Pfam" id="PF00248"/>
    </source>
</evidence>
<dbReference type="InterPro" id="IPR018170">
    <property type="entry name" value="Aldo/ket_reductase_CS"/>
</dbReference>
<feature type="non-terminal residue" evidence="3">
    <location>
        <position position="314"/>
    </location>
</feature>
<dbReference type="InterPro" id="IPR050791">
    <property type="entry name" value="Aldo-Keto_reductase"/>
</dbReference>
<dbReference type="Pfam" id="PF00248">
    <property type="entry name" value="Aldo_ket_red"/>
    <property type="match status" value="1"/>
</dbReference>